<dbReference type="CDD" id="cd03442">
    <property type="entry name" value="BFIT_BACH"/>
    <property type="match status" value="1"/>
</dbReference>
<dbReference type="PROSITE" id="PS51770">
    <property type="entry name" value="HOTDOG_ACOT"/>
    <property type="match status" value="1"/>
</dbReference>
<dbReference type="GO" id="GO:0052816">
    <property type="term" value="F:long-chain fatty acyl-CoA hydrolase activity"/>
    <property type="evidence" value="ECO:0007669"/>
    <property type="project" value="TreeGrafter"/>
</dbReference>
<evidence type="ECO:0000256" key="1">
    <source>
        <dbReference type="ARBA" id="ARBA00010458"/>
    </source>
</evidence>
<evidence type="ECO:0000256" key="2">
    <source>
        <dbReference type="ARBA" id="ARBA00022801"/>
    </source>
</evidence>
<sequence>MTQESSITCGNTLAVTSHRIFPDELNEHGTVFGGVTLNLVDREASLAAMHVARETVVTAKMDHVNFIKPFRLHDSMTLQAYVTGVGHRSIEVFAKIIGEKLETGERFLGFTCFATFVIENPNVTVKFKQIIPETKEQKSMCSGYQERLSARKIERDHLKSLNKEITIDEPWTK</sequence>
<evidence type="ECO:0000313" key="6">
    <source>
        <dbReference type="Proteomes" id="UP000051820"/>
    </source>
</evidence>
<gene>
    <name evidence="5" type="ORF">FD16_GL001140</name>
</gene>
<dbReference type="OrthoDB" id="9791628at2"/>
<dbReference type="PANTHER" id="PTHR11049">
    <property type="entry name" value="ACYL COENZYME A THIOESTER HYDROLASE"/>
    <property type="match status" value="1"/>
</dbReference>
<organism evidence="5 6">
    <name type="scientific">Paucilactobacillus suebicus DSM 5007 = KCTC 3549</name>
    <dbReference type="NCBI Taxonomy" id="1423807"/>
    <lineage>
        <taxon>Bacteria</taxon>
        <taxon>Bacillati</taxon>
        <taxon>Bacillota</taxon>
        <taxon>Bacilli</taxon>
        <taxon>Lactobacillales</taxon>
        <taxon>Lactobacillaceae</taxon>
        <taxon>Paucilactobacillus</taxon>
    </lineage>
</organism>
<dbReference type="InterPro" id="IPR040170">
    <property type="entry name" value="Cytosol_ACT"/>
</dbReference>
<evidence type="ECO:0000313" key="5">
    <source>
        <dbReference type="EMBL" id="KRM10748.1"/>
    </source>
</evidence>
<accession>A0A0R1W8G3</accession>
<proteinExistence type="inferred from homology"/>
<dbReference type="GO" id="GO:0009062">
    <property type="term" value="P:fatty acid catabolic process"/>
    <property type="evidence" value="ECO:0007669"/>
    <property type="project" value="TreeGrafter"/>
</dbReference>
<keyword evidence="2 3" id="KW-0378">Hydrolase</keyword>
<dbReference type="PATRIC" id="fig|1423807.3.peg.1161"/>
<reference evidence="5 6" key="1">
    <citation type="journal article" date="2015" name="Genome Announc.">
        <title>Expanding the biotechnology potential of lactobacilli through comparative genomics of 213 strains and associated genera.</title>
        <authorList>
            <person name="Sun Z."/>
            <person name="Harris H.M."/>
            <person name="McCann A."/>
            <person name="Guo C."/>
            <person name="Argimon S."/>
            <person name="Zhang W."/>
            <person name="Yang X."/>
            <person name="Jeffery I.B."/>
            <person name="Cooney J.C."/>
            <person name="Kagawa T.F."/>
            <person name="Liu W."/>
            <person name="Song Y."/>
            <person name="Salvetti E."/>
            <person name="Wrobel A."/>
            <person name="Rasinkangas P."/>
            <person name="Parkhill J."/>
            <person name="Rea M.C."/>
            <person name="O'Sullivan O."/>
            <person name="Ritari J."/>
            <person name="Douillard F.P."/>
            <person name="Paul Ross R."/>
            <person name="Yang R."/>
            <person name="Briner A.E."/>
            <person name="Felis G.E."/>
            <person name="de Vos W.M."/>
            <person name="Barrangou R."/>
            <person name="Klaenhammer T.R."/>
            <person name="Caufield P.W."/>
            <person name="Cui Y."/>
            <person name="Zhang H."/>
            <person name="O'Toole P.W."/>
        </authorList>
    </citation>
    <scope>NUCLEOTIDE SEQUENCE [LARGE SCALE GENOMIC DNA]</scope>
    <source>
        <strain evidence="5 6">DSM 5007</strain>
    </source>
</reference>
<dbReference type="Proteomes" id="UP000051820">
    <property type="component" value="Unassembled WGS sequence"/>
</dbReference>
<feature type="domain" description="HotDog ACOT-type" evidence="4">
    <location>
        <begin position="10"/>
        <end position="122"/>
    </location>
</feature>
<comment type="caution">
    <text evidence="5">The sequence shown here is derived from an EMBL/GenBank/DDBJ whole genome shotgun (WGS) entry which is preliminary data.</text>
</comment>
<dbReference type="STRING" id="1423807.FD16_GL001140"/>
<name>A0A0R1W8G3_9LACO</name>
<dbReference type="EMBL" id="AZGF01000026">
    <property type="protein sequence ID" value="KRM10748.1"/>
    <property type="molecule type" value="Genomic_DNA"/>
</dbReference>
<dbReference type="InterPro" id="IPR029069">
    <property type="entry name" value="HotDog_dom_sf"/>
</dbReference>
<evidence type="ECO:0000259" key="4">
    <source>
        <dbReference type="PROSITE" id="PS51770"/>
    </source>
</evidence>
<evidence type="ECO:0000256" key="3">
    <source>
        <dbReference type="PROSITE-ProRule" id="PRU01106"/>
    </source>
</evidence>
<dbReference type="Gene3D" id="3.10.129.10">
    <property type="entry name" value="Hotdog Thioesterase"/>
    <property type="match status" value="1"/>
</dbReference>
<dbReference type="SUPFAM" id="SSF54637">
    <property type="entry name" value="Thioesterase/thiol ester dehydrase-isomerase"/>
    <property type="match status" value="1"/>
</dbReference>
<dbReference type="GO" id="GO:0005829">
    <property type="term" value="C:cytosol"/>
    <property type="evidence" value="ECO:0007669"/>
    <property type="project" value="TreeGrafter"/>
</dbReference>
<dbReference type="GO" id="GO:0006637">
    <property type="term" value="P:acyl-CoA metabolic process"/>
    <property type="evidence" value="ECO:0007669"/>
    <property type="project" value="TreeGrafter"/>
</dbReference>
<protein>
    <submittedName>
        <fullName evidence="5">Acyl-CoA hydrolase</fullName>
    </submittedName>
</protein>
<dbReference type="Pfam" id="PF03061">
    <property type="entry name" value="4HBT"/>
    <property type="match status" value="1"/>
</dbReference>
<dbReference type="PANTHER" id="PTHR11049:SF24">
    <property type="entry name" value="CYTOSOLIC ACYL COENZYME A THIOESTER HYDROLASE"/>
    <property type="match status" value="1"/>
</dbReference>
<keyword evidence="6" id="KW-1185">Reference proteome</keyword>
<dbReference type="AlphaFoldDB" id="A0A0R1W8G3"/>
<dbReference type="eggNOG" id="COG1607">
    <property type="taxonomic scope" value="Bacteria"/>
</dbReference>
<dbReference type="InterPro" id="IPR033120">
    <property type="entry name" value="HOTDOG_ACOT"/>
</dbReference>
<dbReference type="InterPro" id="IPR006683">
    <property type="entry name" value="Thioestr_dom"/>
</dbReference>
<comment type="similarity">
    <text evidence="1">Belongs to the acyl coenzyme A hydrolase family.</text>
</comment>
<dbReference type="RefSeq" id="WP_010623057.1">
    <property type="nucleotide sequence ID" value="NZ_AZGF01000026.1"/>
</dbReference>